<keyword evidence="2" id="KW-1003">Cell membrane</keyword>
<feature type="transmembrane region" description="Helical" evidence="6">
    <location>
        <begin position="300"/>
        <end position="322"/>
    </location>
</feature>
<proteinExistence type="predicted"/>
<organism evidence="9 10">
    <name type="scientific">Corynebacterium propinquum</name>
    <dbReference type="NCBI Taxonomy" id="43769"/>
    <lineage>
        <taxon>Bacteria</taxon>
        <taxon>Bacillati</taxon>
        <taxon>Actinomycetota</taxon>
        <taxon>Actinomycetes</taxon>
        <taxon>Mycobacteriales</taxon>
        <taxon>Corynebacteriaceae</taxon>
        <taxon>Corynebacterium</taxon>
    </lineage>
</organism>
<feature type="transmembrane region" description="Helical" evidence="6">
    <location>
        <begin position="111"/>
        <end position="137"/>
    </location>
</feature>
<dbReference type="EMBL" id="JASNVK010000006">
    <property type="protein sequence ID" value="MDK4300532.1"/>
    <property type="molecule type" value="Genomic_DNA"/>
</dbReference>
<evidence type="ECO:0000256" key="4">
    <source>
        <dbReference type="ARBA" id="ARBA00022989"/>
    </source>
</evidence>
<comment type="subcellular location">
    <subcellularLocation>
        <location evidence="1">Cell membrane</location>
        <topology evidence="1">Multi-pass membrane protein</topology>
    </subcellularLocation>
</comment>
<evidence type="ECO:0000256" key="6">
    <source>
        <dbReference type="SAM" id="Phobius"/>
    </source>
</evidence>
<feature type="transmembrane region" description="Helical" evidence="6">
    <location>
        <begin position="149"/>
        <end position="173"/>
    </location>
</feature>
<feature type="transmembrane region" description="Helical" evidence="6">
    <location>
        <begin position="59"/>
        <end position="76"/>
    </location>
</feature>
<sequence length="451" mass="47355">MNAVIIAVVVMLGLAVARVHVVLALLIGAIVGGLVGGLGIDGSFIAFQEGIGNGASIALNYALLGAFALAIANAGLPRLLAESIINRIDADDEDTKEKAVAVAKWLTVAGLLLMAIMSQNLVPVHIAFIPLIVPPLLSVLNKMQLDRRLITCVLTFGLVTTYFFVPVGFGNIYMNDILRSNIVEAGMPEANTISVMQAMAIPALGMLVGVLFAIFVSYRKKRVYKDIPISEDAAKAVEISRYRITISIIALVATFGVQIVLQYLDSDADSLLAGALVGLAIMLAFRGVEWKQSDDIYTEGMRMMALIGFIMITAQGFANVMAETGDVETLVESTAAAFDGNQALASLAMLLVGLVVTMGIGSSFSTLPIISTIYVPLCISLGFSPLATVALVGTAGALGDAGSPASDSTLGPTSGLNVDGQHDHIRDSVIPTFLHFNIPLIAFGWAATMLL</sequence>
<keyword evidence="10" id="KW-1185">Reference proteome</keyword>
<gene>
    <name evidence="9" type="ORF">QPX45_04605</name>
</gene>
<dbReference type="Proteomes" id="UP001243856">
    <property type="component" value="Unassembled WGS sequence"/>
</dbReference>
<evidence type="ECO:0000313" key="9">
    <source>
        <dbReference type="EMBL" id="MDK4300532.1"/>
    </source>
</evidence>
<feature type="transmembrane region" description="Helical" evidence="6">
    <location>
        <begin position="244"/>
        <end position="264"/>
    </location>
</feature>
<comment type="caution">
    <text evidence="9">The sequence shown here is derived from an EMBL/GenBank/DDBJ whole genome shotgun (WGS) entry which is preliminary data.</text>
</comment>
<keyword evidence="5 6" id="KW-0472">Membrane</keyword>
<evidence type="ECO:0000256" key="5">
    <source>
        <dbReference type="ARBA" id="ARBA00023136"/>
    </source>
</evidence>
<protein>
    <submittedName>
        <fullName evidence="9">Na+/H+ antiporter NhaC family protein</fullName>
    </submittedName>
</protein>
<feature type="transmembrane region" description="Helical" evidence="6">
    <location>
        <begin position="270"/>
        <end position="288"/>
    </location>
</feature>
<feature type="transmembrane region" description="Helical" evidence="6">
    <location>
        <begin position="27"/>
        <end position="47"/>
    </location>
</feature>
<evidence type="ECO:0000256" key="2">
    <source>
        <dbReference type="ARBA" id="ARBA00022475"/>
    </source>
</evidence>
<evidence type="ECO:0000259" key="8">
    <source>
        <dbReference type="Pfam" id="PF13726"/>
    </source>
</evidence>
<keyword evidence="4 6" id="KW-1133">Transmembrane helix</keyword>
<accession>A0ABT7G1C3</accession>
<evidence type="ECO:0000259" key="7">
    <source>
        <dbReference type="Pfam" id="PF03553"/>
    </source>
</evidence>
<reference evidence="9 10" key="1">
    <citation type="submission" date="2023-05" db="EMBL/GenBank/DDBJ databases">
        <title>Metabolic capabilities are highly conserved among human nasal-associated Corynebacterium species in pangenomic analyses.</title>
        <authorList>
            <person name="Tran T.H."/>
            <person name="Roberts A.Q."/>
            <person name="Escapa I.F."/>
            <person name="Gao W."/>
            <person name="Conlan S."/>
            <person name="Kong H."/>
            <person name="Segre J.A."/>
            <person name="Kelly M.S."/>
            <person name="Lemon K.P."/>
        </authorList>
    </citation>
    <scope>NUCLEOTIDE SEQUENCE [LARGE SCALE GENOMIC DNA]</scope>
    <source>
        <strain evidence="9 10">KPL2811</strain>
    </source>
</reference>
<feature type="domain" description="Putative Na+/H+ antiporter N-terminal" evidence="8">
    <location>
        <begin position="2"/>
        <end position="88"/>
    </location>
</feature>
<feature type="transmembrane region" description="Helical" evidence="6">
    <location>
        <begin position="342"/>
        <end position="361"/>
    </location>
</feature>
<dbReference type="InterPro" id="IPR032813">
    <property type="entry name" value="Na_H_antiport_N"/>
</dbReference>
<feature type="transmembrane region" description="Helical" evidence="6">
    <location>
        <begin position="429"/>
        <end position="450"/>
    </location>
</feature>
<name>A0ABT7G1C3_9CORY</name>
<dbReference type="Pfam" id="PF03553">
    <property type="entry name" value="Na_H_antiporter"/>
    <property type="match status" value="1"/>
</dbReference>
<evidence type="ECO:0000256" key="1">
    <source>
        <dbReference type="ARBA" id="ARBA00004651"/>
    </source>
</evidence>
<dbReference type="RefSeq" id="WP_201809840.1">
    <property type="nucleotide sequence ID" value="NZ_CP068160.1"/>
</dbReference>
<dbReference type="InterPro" id="IPR052576">
    <property type="entry name" value="AA_Transporter-Related"/>
</dbReference>
<keyword evidence="3 6" id="KW-0812">Transmembrane</keyword>
<dbReference type="InterPro" id="IPR018461">
    <property type="entry name" value="Na/H_Antiport_NhaC-like_C"/>
</dbReference>
<feature type="transmembrane region" description="Helical" evidence="6">
    <location>
        <begin position="193"/>
        <end position="216"/>
    </location>
</feature>
<dbReference type="PANTHER" id="PTHR37821">
    <property type="entry name" value="AMINO ACID TRANSPORTER YUIF-RELATED"/>
    <property type="match status" value="1"/>
</dbReference>
<evidence type="ECO:0000313" key="10">
    <source>
        <dbReference type="Proteomes" id="UP001243856"/>
    </source>
</evidence>
<dbReference type="PANTHER" id="PTHR37821:SF1">
    <property type="entry name" value="AMINO ACID TRANSPORTER YUIF-RELATED"/>
    <property type="match status" value="1"/>
</dbReference>
<evidence type="ECO:0000256" key="3">
    <source>
        <dbReference type="ARBA" id="ARBA00022692"/>
    </source>
</evidence>
<feature type="transmembrane region" description="Helical" evidence="6">
    <location>
        <begin position="373"/>
        <end position="398"/>
    </location>
</feature>
<feature type="domain" description="Na+/H+ antiporter NhaC-like C-terminal" evidence="7">
    <location>
        <begin position="153"/>
        <end position="445"/>
    </location>
</feature>
<dbReference type="Pfam" id="PF13726">
    <property type="entry name" value="Na_H_antiport_2"/>
    <property type="match status" value="1"/>
</dbReference>